<dbReference type="Proteomes" id="UP000593564">
    <property type="component" value="Unassembled WGS sequence"/>
</dbReference>
<comment type="caution">
    <text evidence="12">The sequence shown here is derived from an EMBL/GenBank/DDBJ whole genome shotgun (WGS) entry which is preliminary data.</text>
</comment>
<dbReference type="GO" id="GO:0016925">
    <property type="term" value="P:protein sumoylation"/>
    <property type="evidence" value="ECO:0007669"/>
    <property type="project" value="UniProtKB-UniPathway"/>
</dbReference>
<dbReference type="GO" id="GO:0005634">
    <property type="term" value="C:nucleus"/>
    <property type="evidence" value="ECO:0007669"/>
    <property type="project" value="UniProtKB-SubCell"/>
</dbReference>
<keyword evidence="13" id="KW-1185">Reference proteome</keyword>
<keyword evidence="7" id="KW-0833">Ubl conjugation pathway</keyword>
<evidence type="ECO:0000256" key="2">
    <source>
        <dbReference type="ARBA" id="ARBA00004718"/>
    </source>
</evidence>
<dbReference type="CDD" id="cd16651">
    <property type="entry name" value="SPL-RING_NSE2"/>
    <property type="match status" value="1"/>
</dbReference>
<evidence type="ECO:0000256" key="3">
    <source>
        <dbReference type="ARBA" id="ARBA00008212"/>
    </source>
</evidence>
<dbReference type="EMBL" id="JACBKZ010000006">
    <property type="protein sequence ID" value="KAF5948663.1"/>
    <property type="molecule type" value="Genomic_DNA"/>
</dbReference>
<evidence type="ECO:0000256" key="1">
    <source>
        <dbReference type="ARBA" id="ARBA00004123"/>
    </source>
</evidence>
<gene>
    <name evidence="12" type="ORF">HYC85_014620</name>
</gene>
<dbReference type="InterPro" id="IPR026846">
    <property type="entry name" value="Nse2(Mms21)"/>
</dbReference>
<evidence type="ECO:0000256" key="5">
    <source>
        <dbReference type="ARBA" id="ARBA00022723"/>
    </source>
</evidence>
<evidence type="ECO:0000256" key="4">
    <source>
        <dbReference type="ARBA" id="ARBA00022679"/>
    </source>
</evidence>
<feature type="domain" description="SP-RING-type" evidence="11">
    <location>
        <begin position="143"/>
        <end position="229"/>
    </location>
</feature>
<keyword evidence="5" id="KW-0479">Metal-binding</keyword>
<dbReference type="InterPro" id="IPR004181">
    <property type="entry name" value="Znf_MIZ"/>
</dbReference>
<dbReference type="PROSITE" id="PS51044">
    <property type="entry name" value="ZF_SP_RING"/>
    <property type="match status" value="1"/>
</dbReference>
<dbReference type="GO" id="GO:0008270">
    <property type="term" value="F:zinc ion binding"/>
    <property type="evidence" value="ECO:0007669"/>
    <property type="project" value="UniProtKB-KW"/>
</dbReference>
<evidence type="ECO:0000259" key="11">
    <source>
        <dbReference type="PROSITE" id="PS51044"/>
    </source>
</evidence>
<dbReference type="Gene3D" id="3.30.40.10">
    <property type="entry name" value="Zinc/RING finger domain, C3HC4 (zinc finger)"/>
    <property type="match status" value="1"/>
</dbReference>
<dbReference type="AlphaFoldDB" id="A0A7J7H6P7"/>
<keyword evidence="9" id="KW-0539">Nucleus</keyword>
<comment type="similarity">
    <text evidence="3">Belongs to the NSE2 family.</text>
</comment>
<keyword evidence="6 10" id="KW-0863">Zinc-finger</keyword>
<accession>A0A7J7H6P7</accession>
<evidence type="ECO:0000256" key="8">
    <source>
        <dbReference type="ARBA" id="ARBA00022833"/>
    </source>
</evidence>
<dbReference type="GO" id="GO:0061665">
    <property type="term" value="F:SUMO ligase activity"/>
    <property type="evidence" value="ECO:0007669"/>
    <property type="project" value="TreeGrafter"/>
</dbReference>
<name>A0A7J7H6P7_CAMSI</name>
<dbReference type="UniPathway" id="UPA00886"/>
<evidence type="ECO:0000313" key="13">
    <source>
        <dbReference type="Proteomes" id="UP000593564"/>
    </source>
</evidence>
<evidence type="ECO:0000256" key="9">
    <source>
        <dbReference type="ARBA" id="ARBA00023242"/>
    </source>
</evidence>
<evidence type="ECO:0000313" key="12">
    <source>
        <dbReference type="EMBL" id="KAF5948663.1"/>
    </source>
</evidence>
<keyword evidence="8" id="KW-0862">Zinc</keyword>
<evidence type="ECO:0000256" key="10">
    <source>
        <dbReference type="PROSITE-ProRule" id="PRU00452"/>
    </source>
</evidence>
<evidence type="ECO:0000256" key="7">
    <source>
        <dbReference type="ARBA" id="ARBA00022786"/>
    </source>
</evidence>
<evidence type="ECO:0000256" key="6">
    <source>
        <dbReference type="ARBA" id="ARBA00022771"/>
    </source>
</evidence>
<sequence length="252" mass="28204">MASTSGSRPHGGVGRISSTATTLFSDNQYLIAEIRKVMITMKEVAVDLERDTVSQMVKELEDGLLQLLVASEDCANFSSALQSVGHVYQPGEELTDFKKWFDDEITKSKANSSSIPPNHPLLRQFREAIWNVHHAGQPMPGEEQEDLVMTSTQFNLLNIKCPLTGKPITELEEPVRSVDCKHIYEKNVIMQYIRSKNIQCPVAGCPRILQAARVACDPLLLVEIEEMRSSTKHSVRPDMVEDFTELDEEDSG</sequence>
<proteinExistence type="inferred from homology"/>
<dbReference type="GO" id="GO:0000724">
    <property type="term" value="P:double-strand break repair via homologous recombination"/>
    <property type="evidence" value="ECO:0007669"/>
    <property type="project" value="InterPro"/>
</dbReference>
<dbReference type="SUPFAM" id="SSF57850">
    <property type="entry name" value="RING/U-box"/>
    <property type="match status" value="1"/>
</dbReference>
<dbReference type="GO" id="GO:0030915">
    <property type="term" value="C:Smc5-Smc6 complex"/>
    <property type="evidence" value="ECO:0007669"/>
    <property type="project" value="InterPro"/>
</dbReference>
<reference evidence="12 13" key="2">
    <citation type="submission" date="2020-07" db="EMBL/GenBank/DDBJ databases">
        <title>Genome assembly of wild tea tree DASZ reveals pedigree and selection history of tea varieties.</title>
        <authorList>
            <person name="Zhang W."/>
        </authorList>
    </citation>
    <scope>NUCLEOTIDE SEQUENCE [LARGE SCALE GENOMIC DNA]</scope>
    <source>
        <strain evidence="13">cv. G240</strain>
        <tissue evidence="12">Leaf</tissue>
    </source>
</reference>
<organism evidence="12 13">
    <name type="scientific">Camellia sinensis</name>
    <name type="common">Tea plant</name>
    <name type="synonym">Thea sinensis</name>
    <dbReference type="NCBI Taxonomy" id="4442"/>
    <lineage>
        <taxon>Eukaryota</taxon>
        <taxon>Viridiplantae</taxon>
        <taxon>Streptophyta</taxon>
        <taxon>Embryophyta</taxon>
        <taxon>Tracheophyta</taxon>
        <taxon>Spermatophyta</taxon>
        <taxon>Magnoliopsida</taxon>
        <taxon>eudicotyledons</taxon>
        <taxon>Gunneridae</taxon>
        <taxon>Pentapetalae</taxon>
        <taxon>asterids</taxon>
        <taxon>Ericales</taxon>
        <taxon>Theaceae</taxon>
        <taxon>Camellia</taxon>
    </lineage>
</organism>
<dbReference type="InterPro" id="IPR013083">
    <property type="entry name" value="Znf_RING/FYVE/PHD"/>
</dbReference>
<comment type="pathway">
    <text evidence="2">Protein modification; protein sumoylation.</text>
</comment>
<dbReference type="PANTHER" id="PTHR21330:SF1">
    <property type="entry name" value="E3 SUMO-PROTEIN LIGASE NSE2"/>
    <property type="match status" value="1"/>
</dbReference>
<dbReference type="PANTHER" id="PTHR21330">
    <property type="entry name" value="E3 SUMO-PROTEIN LIGASE NSE2"/>
    <property type="match status" value="1"/>
</dbReference>
<keyword evidence="4" id="KW-0808">Transferase</keyword>
<reference evidence="13" key="1">
    <citation type="journal article" date="2020" name="Nat. Commun.">
        <title>Genome assembly of wild tea tree DASZ reveals pedigree and selection history of tea varieties.</title>
        <authorList>
            <person name="Zhang W."/>
            <person name="Zhang Y."/>
            <person name="Qiu H."/>
            <person name="Guo Y."/>
            <person name="Wan H."/>
            <person name="Zhang X."/>
            <person name="Scossa F."/>
            <person name="Alseekh S."/>
            <person name="Zhang Q."/>
            <person name="Wang P."/>
            <person name="Xu L."/>
            <person name="Schmidt M.H."/>
            <person name="Jia X."/>
            <person name="Li D."/>
            <person name="Zhu A."/>
            <person name="Guo F."/>
            <person name="Chen W."/>
            <person name="Ni D."/>
            <person name="Usadel B."/>
            <person name="Fernie A.R."/>
            <person name="Wen W."/>
        </authorList>
    </citation>
    <scope>NUCLEOTIDE SEQUENCE [LARGE SCALE GENOMIC DNA]</scope>
    <source>
        <strain evidence="13">cv. G240</strain>
    </source>
</reference>
<comment type="subcellular location">
    <subcellularLocation>
        <location evidence="1">Nucleus</location>
    </subcellularLocation>
</comment>
<protein>
    <recommendedName>
        <fullName evidence="11">SP-RING-type domain-containing protein</fullName>
    </recommendedName>
</protein>
<dbReference type="Pfam" id="PF11789">
    <property type="entry name" value="zf-Nse"/>
    <property type="match status" value="1"/>
</dbReference>